<dbReference type="AlphaFoldDB" id="A0A645CSN1"/>
<evidence type="ECO:0008006" key="2">
    <source>
        <dbReference type="Google" id="ProtNLM"/>
    </source>
</evidence>
<dbReference type="EMBL" id="VSSQ01029838">
    <property type="protein sequence ID" value="MPM80126.1"/>
    <property type="molecule type" value="Genomic_DNA"/>
</dbReference>
<reference evidence="1" key="1">
    <citation type="submission" date="2019-08" db="EMBL/GenBank/DDBJ databases">
        <authorList>
            <person name="Kucharzyk K."/>
            <person name="Murdoch R.W."/>
            <person name="Higgins S."/>
            <person name="Loffler F."/>
        </authorList>
    </citation>
    <scope>NUCLEOTIDE SEQUENCE</scope>
</reference>
<protein>
    <recommendedName>
        <fullName evidence="2">NTPase</fullName>
    </recommendedName>
</protein>
<name>A0A645CSN1_9ZZZZ</name>
<accession>A0A645CSN1</accession>
<dbReference type="InterPro" id="IPR027417">
    <property type="entry name" value="P-loop_NTPase"/>
</dbReference>
<evidence type="ECO:0000313" key="1">
    <source>
        <dbReference type="EMBL" id="MPM80126.1"/>
    </source>
</evidence>
<gene>
    <name evidence="1" type="ORF">SDC9_127172</name>
</gene>
<organism evidence="1">
    <name type="scientific">bioreactor metagenome</name>
    <dbReference type="NCBI Taxonomy" id="1076179"/>
    <lineage>
        <taxon>unclassified sequences</taxon>
        <taxon>metagenomes</taxon>
        <taxon>ecological metagenomes</taxon>
    </lineage>
</organism>
<comment type="caution">
    <text evidence="1">The sequence shown here is derived from an EMBL/GenBank/DDBJ whole genome shotgun (WGS) entry which is preliminary data.</text>
</comment>
<proteinExistence type="predicted"/>
<dbReference type="Gene3D" id="3.40.50.300">
    <property type="entry name" value="P-loop containing nucleotide triphosphate hydrolases"/>
    <property type="match status" value="1"/>
</dbReference>
<sequence>MDLHNGKQIRLAFLNKAEPNSQIATIHWVFDENTLQYGNEVLGRATPCDLLIVDELGPIELVRGQGWQNGIQAIESKDYKAAVIVIRPSLLDVAFSKWPDATLLKLEQKDAAQQAVLIQSIFTSLK</sequence>